<evidence type="ECO:0000313" key="1">
    <source>
        <dbReference type="EMBL" id="CAK5073540.1"/>
    </source>
</evidence>
<keyword evidence="2" id="KW-1185">Reference proteome</keyword>
<organism evidence="1 2">
    <name type="scientific">Meloidogyne enterolobii</name>
    <name type="common">Root-knot nematode worm</name>
    <name type="synonym">Meloidogyne mayaguensis</name>
    <dbReference type="NCBI Taxonomy" id="390850"/>
    <lineage>
        <taxon>Eukaryota</taxon>
        <taxon>Metazoa</taxon>
        <taxon>Ecdysozoa</taxon>
        <taxon>Nematoda</taxon>
        <taxon>Chromadorea</taxon>
        <taxon>Rhabditida</taxon>
        <taxon>Tylenchina</taxon>
        <taxon>Tylenchomorpha</taxon>
        <taxon>Tylenchoidea</taxon>
        <taxon>Meloidogynidae</taxon>
        <taxon>Meloidogyninae</taxon>
        <taxon>Meloidogyne</taxon>
    </lineage>
</organism>
<name>A0ACB0Z5C5_MELEN</name>
<sequence>MDCEQAIYENNYLNKYLIVIGKKSKATCKLDNKNKSEIIDETKGNFVNKLNENEKNAEEKIKELFDEPDNFGGNFLYSW</sequence>
<evidence type="ECO:0000313" key="2">
    <source>
        <dbReference type="Proteomes" id="UP001497535"/>
    </source>
</evidence>
<proteinExistence type="predicted"/>
<comment type="caution">
    <text evidence="1">The sequence shown here is derived from an EMBL/GenBank/DDBJ whole genome shotgun (WGS) entry which is preliminary data.</text>
</comment>
<accession>A0ACB0Z5C5</accession>
<dbReference type="Proteomes" id="UP001497535">
    <property type="component" value="Unassembled WGS sequence"/>
</dbReference>
<dbReference type="EMBL" id="CAVMJV010000024">
    <property type="protein sequence ID" value="CAK5073540.1"/>
    <property type="molecule type" value="Genomic_DNA"/>
</dbReference>
<gene>
    <name evidence="1" type="ORF">MENTE1834_LOCUS20222</name>
</gene>
<reference evidence="1" key="1">
    <citation type="submission" date="2023-11" db="EMBL/GenBank/DDBJ databases">
        <authorList>
            <person name="Poullet M."/>
        </authorList>
    </citation>
    <scope>NUCLEOTIDE SEQUENCE</scope>
    <source>
        <strain evidence="1">E1834</strain>
    </source>
</reference>
<protein>
    <submittedName>
        <fullName evidence="1">Uncharacterized protein</fullName>
    </submittedName>
</protein>